<dbReference type="GO" id="GO:0003700">
    <property type="term" value="F:DNA-binding transcription factor activity"/>
    <property type="evidence" value="ECO:0007669"/>
    <property type="project" value="InterPro"/>
</dbReference>
<dbReference type="PANTHER" id="PTHR46796">
    <property type="entry name" value="HTH-TYPE TRANSCRIPTIONAL ACTIVATOR RHAS-RELATED"/>
    <property type="match status" value="1"/>
</dbReference>
<dbReference type="InterPro" id="IPR018060">
    <property type="entry name" value="HTH_AraC"/>
</dbReference>
<proteinExistence type="predicted"/>
<comment type="caution">
    <text evidence="5">The sequence shown here is derived from an EMBL/GenBank/DDBJ whole genome shotgun (WGS) entry which is preliminary data.</text>
</comment>
<dbReference type="InterPro" id="IPR018062">
    <property type="entry name" value="HTH_AraC-typ_CS"/>
</dbReference>
<dbReference type="EMBL" id="QQAV01000001">
    <property type="protein sequence ID" value="RDI29182.1"/>
    <property type="molecule type" value="Genomic_DNA"/>
</dbReference>
<dbReference type="InterPro" id="IPR009057">
    <property type="entry name" value="Homeodomain-like_sf"/>
</dbReference>
<dbReference type="Pfam" id="PF12833">
    <property type="entry name" value="HTH_18"/>
    <property type="match status" value="1"/>
</dbReference>
<dbReference type="AlphaFoldDB" id="A0A370FN72"/>
<dbReference type="Proteomes" id="UP000255265">
    <property type="component" value="Unassembled WGS sequence"/>
</dbReference>
<name>A0A370FN72_9BURK</name>
<sequence length="342" mass="37431">MRPAAASSFADPHDSGAAFAPGLLRAHRLFESSDLDDARERISRVMQPHRLQALERPRGGRSHMDFVRVGGIGVGTIRFGETTRVDVSPVEDYHLLMFCLQGHAEVLADDQPLQADGRHGMVCAPGSRFLADLSPDCEQFVLRLDRRMLESHTGRPLRFEAGLDLQRPALQAWRAQLHLLLSSEALMRAVQASPIVAAEMERLLVHLLLAGQPWTDDVPLRIAARPAGTGAGASQAACVRRAVAHMESHADEPLRLADIAAAAGVSVRTLLDAFRRVRDESPMQTLRDLRLERARQRLRTGEDGITVAIAALDCGFAHLGRFAQAYRARFGESPSDTLRAAG</sequence>
<dbReference type="SMART" id="SM00342">
    <property type="entry name" value="HTH_ARAC"/>
    <property type="match status" value="1"/>
</dbReference>
<gene>
    <name evidence="5" type="ORF">DFR41_101938</name>
</gene>
<feature type="domain" description="HTH araC/xylS-type" evidence="4">
    <location>
        <begin position="240"/>
        <end position="340"/>
    </location>
</feature>
<dbReference type="NCBIfam" id="NF041686">
    <property type="entry name" value="ant_diox_reg_AndR"/>
    <property type="match status" value="1"/>
</dbReference>
<dbReference type="SUPFAM" id="SSF46689">
    <property type="entry name" value="Homeodomain-like"/>
    <property type="match status" value="2"/>
</dbReference>
<evidence type="ECO:0000256" key="2">
    <source>
        <dbReference type="ARBA" id="ARBA00023125"/>
    </source>
</evidence>
<dbReference type="Pfam" id="PF14525">
    <property type="entry name" value="AraC_binding_2"/>
    <property type="match status" value="1"/>
</dbReference>
<evidence type="ECO:0000313" key="5">
    <source>
        <dbReference type="EMBL" id="RDI29182.1"/>
    </source>
</evidence>
<evidence type="ECO:0000256" key="3">
    <source>
        <dbReference type="ARBA" id="ARBA00023163"/>
    </source>
</evidence>
<reference evidence="5 6" key="1">
    <citation type="submission" date="2018-07" db="EMBL/GenBank/DDBJ databases">
        <title>Genomic Encyclopedia of Type Strains, Phase IV (KMG-IV): sequencing the most valuable type-strain genomes for metagenomic binning, comparative biology and taxonomic classification.</title>
        <authorList>
            <person name="Goeker M."/>
        </authorList>
    </citation>
    <scope>NUCLEOTIDE SEQUENCE [LARGE SCALE GENOMIC DNA]</scope>
    <source>
        <strain evidence="5 6">DSM 21352</strain>
    </source>
</reference>
<keyword evidence="1" id="KW-0805">Transcription regulation</keyword>
<dbReference type="PANTHER" id="PTHR46796:SF6">
    <property type="entry name" value="ARAC SUBFAMILY"/>
    <property type="match status" value="1"/>
</dbReference>
<dbReference type="PROSITE" id="PS01124">
    <property type="entry name" value="HTH_ARAC_FAMILY_2"/>
    <property type="match status" value="1"/>
</dbReference>
<dbReference type="InterPro" id="IPR049668">
    <property type="entry name" value="AndR"/>
</dbReference>
<organism evidence="5 6">
    <name type="scientific">Pseudacidovorax intermedius</name>
    <dbReference type="NCBI Taxonomy" id="433924"/>
    <lineage>
        <taxon>Bacteria</taxon>
        <taxon>Pseudomonadati</taxon>
        <taxon>Pseudomonadota</taxon>
        <taxon>Betaproteobacteria</taxon>
        <taxon>Burkholderiales</taxon>
        <taxon>Comamonadaceae</taxon>
        <taxon>Pseudacidovorax</taxon>
    </lineage>
</organism>
<dbReference type="InterPro" id="IPR035418">
    <property type="entry name" value="AraC-bd_2"/>
</dbReference>
<keyword evidence="6" id="KW-1185">Reference proteome</keyword>
<evidence type="ECO:0000256" key="1">
    <source>
        <dbReference type="ARBA" id="ARBA00023015"/>
    </source>
</evidence>
<dbReference type="RefSeq" id="WP_114801855.1">
    <property type="nucleotide sequence ID" value="NZ_QQAV01000001.1"/>
</dbReference>
<protein>
    <submittedName>
        <fullName evidence="5">AraC family transcriptional regulator</fullName>
    </submittedName>
</protein>
<dbReference type="GO" id="GO:0043565">
    <property type="term" value="F:sequence-specific DNA binding"/>
    <property type="evidence" value="ECO:0007669"/>
    <property type="project" value="InterPro"/>
</dbReference>
<dbReference type="STRING" id="433924.NS331_21990"/>
<keyword evidence="2" id="KW-0238">DNA-binding</keyword>
<dbReference type="PROSITE" id="PS00041">
    <property type="entry name" value="HTH_ARAC_FAMILY_1"/>
    <property type="match status" value="1"/>
</dbReference>
<keyword evidence="3" id="KW-0804">Transcription</keyword>
<dbReference type="OrthoDB" id="185346at2"/>
<evidence type="ECO:0000313" key="6">
    <source>
        <dbReference type="Proteomes" id="UP000255265"/>
    </source>
</evidence>
<accession>A0A370FN72</accession>
<dbReference type="InterPro" id="IPR050204">
    <property type="entry name" value="AraC_XylS_family_regulators"/>
</dbReference>
<dbReference type="Gene3D" id="1.10.10.60">
    <property type="entry name" value="Homeodomain-like"/>
    <property type="match status" value="1"/>
</dbReference>
<evidence type="ECO:0000259" key="4">
    <source>
        <dbReference type="PROSITE" id="PS01124"/>
    </source>
</evidence>